<keyword evidence="4" id="KW-1185">Reference proteome</keyword>
<evidence type="ECO:0000256" key="1">
    <source>
        <dbReference type="SAM" id="MobiDB-lite"/>
    </source>
</evidence>
<name>A0A813VJH0_9BILA</name>
<protein>
    <submittedName>
        <fullName evidence="2">Uncharacterized protein</fullName>
    </submittedName>
</protein>
<comment type="caution">
    <text evidence="2">The sequence shown here is derived from an EMBL/GenBank/DDBJ whole genome shotgun (WGS) entry which is preliminary data.</text>
</comment>
<evidence type="ECO:0000313" key="4">
    <source>
        <dbReference type="Proteomes" id="UP000663829"/>
    </source>
</evidence>
<gene>
    <name evidence="2" type="ORF">GPM918_LOCUS5848</name>
    <name evidence="3" type="ORF">SRO942_LOCUS5848</name>
</gene>
<evidence type="ECO:0000313" key="2">
    <source>
        <dbReference type="EMBL" id="CAF0846573.1"/>
    </source>
</evidence>
<evidence type="ECO:0000313" key="3">
    <source>
        <dbReference type="EMBL" id="CAF3634244.1"/>
    </source>
</evidence>
<dbReference type="EMBL" id="CAJNOQ010000868">
    <property type="protein sequence ID" value="CAF0846573.1"/>
    <property type="molecule type" value="Genomic_DNA"/>
</dbReference>
<feature type="compositionally biased region" description="Low complexity" evidence="1">
    <location>
        <begin position="51"/>
        <end position="77"/>
    </location>
</feature>
<dbReference type="AlphaFoldDB" id="A0A813VJH0"/>
<proteinExistence type="predicted"/>
<feature type="region of interest" description="Disordered" evidence="1">
    <location>
        <begin position="1"/>
        <end position="22"/>
    </location>
</feature>
<organism evidence="2 4">
    <name type="scientific">Didymodactylos carnosus</name>
    <dbReference type="NCBI Taxonomy" id="1234261"/>
    <lineage>
        <taxon>Eukaryota</taxon>
        <taxon>Metazoa</taxon>
        <taxon>Spiralia</taxon>
        <taxon>Gnathifera</taxon>
        <taxon>Rotifera</taxon>
        <taxon>Eurotatoria</taxon>
        <taxon>Bdelloidea</taxon>
        <taxon>Philodinida</taxon>
        <taxon>Philodinidae</taxon>
        <taxon>Didymodactylos</taxon>
    </lineage>
</organism>
<feature type="compositionally biased region" description="Low complexity" evidence="1">
    <location>
        <begin position="7"/>
        <end position="22"/>
    </location>
</feature>
<feature type="region of interest" description="Disordered" evidence="1">
    <location>
        <begin position="40"/>
        <end position="83"/>
    </location>
</feature>
<sequence>MTTAIISTFTQQQQNTSPSSLSSSAQIPFFQMLVCDPSLSNSLHTTKSSRKPSQTRSRSSSTQRNQPQTSIQPQTTPLIPPLGIRVPQIARKENGQLELFRSEPNADLSSMFPNKSTKISTNLGQLRQMAVKDTDDIRLLRTMNEAQ</sequence>
<reference evidence="2" key="1">
    <citation type="submission" date="2021-02" db="EMBL/GenBank/DDBJ databases">
        <authorList>
            <person name="Nowell W R."/>
        </authorList>
    </citation>
    <scope>NUCLEOTIDE SEQUENCE</scope>
</reference>
<dbReference type="Proteomes" id="UP000681722">
    <property type="component" value="Unassembled WGS sequence"/>
</dbReference>
<dbReference type="EMBL" id="CAJOBC010000868">
    <property type="protein sequence ID" value="CAF3634244.1"/>
    <property type="molecule type" value="Genomic_DNA"/>
</dbReference>
<dbReference type="Proteomes" id="UP000663829">
    <property type="component" value="Unassembled WGS sequence"/>
</dbReference>
<accession>A0A813VJH0</accession>